<feature type="region of interest" description="Disordered" evidence="1">
    <location>
        <begin position="1"/>
        <end position="29"/>
    </location>
</feature>
<sequence>MSAYRGGRNAQGRRHSKSRSRRRRRVNQHSSLRCLLCPMPMFAIRSCSSLGNRPHSSLGNRRSNRQCGPLRLSHNDVMHGRRNLYTGYRRLPALMAMDRCRTKRRSPEDSTSLSRSPVDMSGHSSALSLNLSLGPMGSSNLTDISHRRSRLKSDRGGRVQASPRRFARRSRVRLFW</sequence>
<accession>A0A6A2VH22</accession>
<organism evidence="2 3">
    <name type="scientific">Bifidobacterium apri</name>
    <dbReference type="NCBI Taxonomy" id="1769423"/>
    <lineage>
        <taxon>Bacteria</taxon>
        <taxon>Bacillati</taxon>
        <taxon>Actinomycetota</taxon>
        <taxon>Actinomycetes</taxon>
        <taxon>Bifidobacteriales</taxon>
        <taxon>Bifidobacteriaceae</taxon>
        <taxon>Bifidobacterium</taxon>
    </lineage>
</organism>
<keyword evidence="3" id="KW-1185">Reference proteome</keyword>
<evidence type="ECO:0000313" key="3">
    <source>
        <dbReference type="Proteomes" id="UP000440041"/>
    </source>
</evidence>
<feature type="compositionally biased region" description="Polar residues" evidence="1">
    <location>
        <begin position="122"/>
        <end position="143"/>
    </location>
</feature>
<feature type="region of interest" description="Disordered" evidence="1">
    <location>
        <begin position="50"/>
        <end position="73"/>
    </location>
</feature>
<evidence type="ECO:0000256" key="1">
    <source>
        <dbReference type="SAM" id="MobiDB-lite"/>
    </source>
</evidence>
<proteinExistence type="predicted"/>
<dbReference type="EMBL" id="WBSO01000010">
    <property type="protein sequence ID" value="KAB8297458.1"/>
    <property type="molecule type" value="Genomic_DNA"/>
</dbReference>
<feature type="compositionally biased region" description="Polar residues" evidence="1">
    <location>
        <begin position="50"/>
        <end position="61"/>
    </location>
</feature>
<protein>
    <submittedName>
        <fullName evidence="2">Uncharacterized protein</fullName>
    </submittedName>
</protein>
<feature type="compositionally biased region" description="Basic residues" evidence="1">
    <location>
        <begin position="11"/>
        <end position="27"/>
    </location>
</feature>
<reference evidence="2 3" key="1">
    <citation type="submission" date="2019-09" db="EMBL/GenBank/DDBJ databases">
        <title>Characterization of the phylogenetic diversity of two novel species belonging to the genus Bifidobacterium: Bifidobacterium cebidarum sp. nov. and Bifidobacterium leontopitheci sp. nov.</title>
        <authorList>
            <person name="Lugli G.A."/>
            <person name="Duranti S."/>
            <person name="Milani C."/>
            <person name="Turroni F."/>
            <person name="Ventura M."/>
        </authorList>
    </citation>
    <scope>NUCLEOTIDE SEQUENCE [LARGE SCALE GENOMIC DNA]</scope>
    <source>
        <strain evidence="2 3">DSM 100238</strain>
    </source>
</reference>
<comment type="caution">
    <text evidence="2">The sequence shown here is derived from an EMBL/GenBank/DDBJ whole genome shotgun (WGS) entry which is preliminary data.</text>
</comment>
<dbReference type="AlphaFoldDB" id="A0A6A2VH22"/>
<evidence type="ECO:0000313" key="2">
    <source>
        <dbReference type="EMBL" id="KAB8297458.1"/>
    </source>
</evidence>
<gene>
    <name evidence="2" type="ORF">DSM100238_1343</name>
</gene>
<dbReference type="Proteomes" id="UP000440041">
    <property type="component" value="Unassembled WGS sequence"/>
</dbReference>
<feature type="region of interest" description="Disordered" evidence="1">
    <location>
        <begin position="100"/>
        <end position="165"/>
    </location>
</feature>
<name>A0A6A2VH22_9BIFI</name>